<feature type="region of interest" description="Disordered" evidence="1">
    <location>
        <begin position="208"/>
        <end position="231"/>
    </location>
</feature>
<feature type="region of interest" description="Disordered" evidence="1">
    <location>
        <begin position="1"/>
        <end position="59"/>
    </location>
</feature>
<dbReference type="EMBL" id="AGNL01015237">
    <property type="protein sequence ID" value="EJK66146.1"/>
    <property type="molecule type" value="Genomic_DNA"/>
</dbReference>
<accession>K0SYU3</accession>
<dbReference type="AlphaFoldDB" id="K0SYU3"/>
<feature type="compositionally biased region" description="Basic and acidic residues" evidence="1">
    <location>
        <begin position="120"/>
        <end position="135"/>
    </location>
</feature>
<evidence type="ECO:0000256" key="1">
    <source>
        <dbReference type="SAM" id="MobiDB-lite"/>
    </source>
</evidence>
<organism evidence="3 4">
    <name type="scientific">Thalassiosira oceanica</name>
    <name type="common">Marine diatom</name>
    <dbReference type="NCBI Taxonomy" id="159749"/>
    <lineage>
        <taxon>Eukaryota</taxon>
        <taxon>Sar</taxon>
        <taxon>Stramenopiles</taxon>
        <taxon>Ochrophyta</taxon>
        <taxon>Bacillariophyta</taxon>
        <taxon>Coscinodiscophyceae</taxon>
        <taxon>Thalassiosirophycidae</taxon>
        <taxon>Thalassiosirales</taxon>
        <taxon>Thalassiosiraceae</taxon>
        <taxon>Thalassiosira</taxon>
    </lineage>
</organism>
<keyword evidence="2" id="KW-0812">Transmembrane</keyword>
<feature type="compositionally biased region" description="Basic residues" evidence="1">
    <location>
        <begin position="214"/>
        <end position="231"/>
    </location>
</feature>
<feature type="region of interest" description="Disordered" evidence="1">
    <location>
        <begin position="74"/>
        <end position="186"/>
    </location>
</feature>
<feature type="region of interest" description="Disordered" evidence="1">
    <location>
        <begin position="273"/>
        <end position="343"/>
    </location>
</feature>
<feature type="compositionally biased region" description="Basic and acidic residues" evidence="1">
    <location>
        <begin position="273"/>
        <end position="311"/>
    </location>
</feature>
<keyword evidence="2" id="KW-1133">Transmembrane helix</keyword>
<feature type="compositionally biased region" description="Polar residues" evidence="1">
    <location>
        <begin position="453"/>
        <end position="473"/>
    </location>
</feature>
<dbReference type="Proteomes" id="UP000266841">
    <property type="component" value="Unassembled WGS sequence"/>
</dbReference>
<comment type="caution">
    <text evidence="3">The sequence shown here is derived from an EMBL/GenBank/DDBJ whole genome shotgun (WGS) entry which is preliminary data.</text>
</comment>
<keyword evidence="2" id="KW-0472">Membrane</keyword>
<feature type="transmembrane region" description="Helical" evidence="2">
    <location>
        <begin position="236"/>
        <end position="257"/>
    </location>
</feature>
<feature type="compositionally biased region" description="Polar residues" evidence="1">
    <location>
        <begin position="85"/>
        <end position="101"/>
    </location>
</feature>
<feature type="compositionally biased region" description="Low complexity" evidence="1">
    <location>
        <begin position="36"/>
        <end position="48"/>
    </location>
</feature>
<feature type="compositionally biased region" description="Low complexity" evidence="1">
    <location>
        <begin position="170"/>
        <end position="186"/>
    </location>
</feature>
<gene>
    <name evidence="3" type="ORF">THAOC_12949</name>
</gene>
<evidence type="ECO:0000313" key="4">
    <source>
        <dbReference type="Proteomes" id="UP000266841"/>
    </source>
</evidence>
<feature type="region of interest" description="Disordered" evidence="1">
    <location>
        <begin position="453"/>
        <end position="529"/>
    </location>
</feature>
<evidence type="ECO:0000256" key="2">
    <source>
        <dbReference type="SAM" id="Phobius"/>
    </source>
</evidence>
<proteinExistence type="predicted"/>
<feature type="compositionally biased region" description="Acidic residues" evidence="1">
    <location>
        <begin position="331"/>
        <end position="340"/>
    </location>
</feature>
<protein>
    <submittedName>
        <fullName evidence="3">Uncharacterized protein</fullName>
    </submittedName>
</protein>
<keyword evidence="4" id="KW-1185">Reference proteome</keyword>
<feature type="compositionally biased region" description="Polar residues" evidence="1">
    <location>
        <begin position="481"/>
        <end position="490"/>
    </location>
</feature>
<reference evidence="3 4" key="1">
    <citation type="journal article" date="2012" name="Genome Biol.">
        <title>Genome and low-iron response of an oceanic diatom adapted to chronic iron limitation.</title>
        <authorList>
            <person name="Lommer M."/>
            <person name="Specht M."/>
            <person name="Roy A.S."/>
            <person name="Kraemer L."/>
            <person name="Andreson R."/>
            <person name="Gutowska M.A."/>
            <person name="Wolf J."/>
            <person name="Bergner S.V."/>
            <person name="Schilhabel M.B."/>
            <person name="Klostermeier U.C."/>
            <person name="Beiko R.G."/>
            <person name="Rosenstiel P."/>
            <person name="Hippler M."/>
            <person name="Laroche J."/>
        </authorList>
    </citation>
    <scope>NUCLEOTIDE SEQUENCE [LARGE SCALE GENOMIC DNA]</scope>
    <source>
        <strain evidence="3 4">CCMP1005</strain>
    </source>
</reference>
<name>K0SYU3_THAOC</name>
<sequence length="529" mass="58021">MVDPKSGISDPDEVSNVFSIDPPCQGGIMSADDHSLSSATSQQSSVTSRAETEDDESLTSFVSGALHSIYDTAKRVATGHPAQNIHESSNGEASTRQQKIPSHSRQKSTNKRSSNSGKGRLSDRENSGHETDRTSNSRRHRENKRIQRRGGCAPPSSARRSPQPKTKSKTCSADQSVSSASYSMSSSVSSAVTETSRAFARSIASKIDQLRSGRSSRQRRSRLSSRTGRSRQRTAYFPWQTASIFILGLALMAKLGFIELNLQRNKKQYLRSSIDRVPEQTDSDTKEAANDPQEAKDKQNESAHDEVISREEIDELAEDGVIDRKGQTEGMETDDNESEAPSDIYFKRAIDELVKHMDAKEEKGTNAANSEEMGKYTTQQLSGGYQLPQIDPKYGLPIAQHYPALPVQQTAQAFVPQPGLRGSYPAMPNQQLSPFQVFPQQIPQPLYVQQQTAMYGQQPNQSEKIGYFSSASDGDSKVEQTEPSLSQTVARTERDEPDQSDAVLDRYHPSAGSGSAVGRAISESESSTT</sequence>
<feature type="compositionally biased region" description="Basic residues" evidence="1">
    <location>
        <begin position="136"/>
        <end position="148"/>
    </location>
</feature>
<evidence type="ECO:0000313" key="3">
    <source>
        <dbReference type="EMBL" id="EJK66146.1"/>
    </source>
</evidence>